<evidence type="ECO:0000256" key="10">
    <source>
        <dbReference type="ARBA" id="ARBA00022723"/>
    </source>
</evidence>
<keyword evidence="7" id="KW-0962">Peroxisome biogenesis</keyword>
<dbReference type="HOGENOM" id="CLU_041707_1_1_1"/>
<dbReference type="AlphaFoldDB" id="A0A0C3KG50"/>
<dbReference type="PROSITE" id="PS50089">
    <property type="entry name" value="ZF_RING_2"/>
    <property type="match status" value="1"/>
</dbReference>
<dbReference type="PANTHER" id="PTHR23350">
    <property type="entry name" value="PEROXISOME ASSEMBLY PROTEIN 10"/>
    <property type="match status" value="1"/>
</dbReference>
<dbReference type="EC" id="2.3.2.27" evidence="5"/>
<comment type="similarity">
    <text evidence="4">Belongs to the pex2/pex10/pex12 family.</text>
</comment>
<evidence type="ECO:0000313" key="21">
    <source>
        <dbReference type="EMBL" id="KIO20453.1"/>
    </source>
</evidence>
<proteinExistence type="inferred from homology"/>
<keyword evidence="8" id="KW-0808">Transferase</keyword>
<dbReference type="Gene3D" id="3.30.40.10">
    <property type="entry name" value="Zinc/RING finger domain, C3HC4 (zinc finger)"/>
    <property type="match status" value="1"/>
</dbReference>
<dbReference type="EMBL" id="KN823174">
    <property type="protein sequence ID" value="KIO20453.1"/>
    <property type="molecule type" value="Genomic_DNA"/>
</dbReference>
<evidence type="ECO:0000313" key="22">
    <source>
        <dbReference type="Proteomes" id="UP000054248"/>
    </source>
</evidence>
<dbReference type="SMART" id="SM00184">
    <property type="entry name" value="RING"/>
    <property type="match status" value="1"/>
</dbReference>
<name>A0A0C3KG50_9AGAM</name>
<dbReference type="InterPro" id="IPR001841">
    <property type="entry name" value="Znf_RING"/>
</dbReference>
<comment type="subcellular location">
    <subcellularLocation>
        <location evidence="2">Peroxisome membrane</location>
        <topology evidence="2">Multi-pass membrane protein</topology>
    </subcellularLocation>
</comment>
<keyword evidence="15" id="KW-1133">Transmembrane helix</keyword>
<evidence type="ECO:0000256" key="16">
    <source>
        <dbReference type="ARBA" id="ARBA00023136"/>
    </source>
</evidence>
<evidence type="ECO:0000256" key="6">
    <source>
        <dbReference type="ARBA" id="ARBA00022448"/>
    </source>
</evidence>
<keyword evidence="13" id="KW-0862">Zinc</keyword>
<evidence type="ECO:0000256" key="11">
    <source>
        <dbReference type="ARBA" id="ARBA00022771"/>
    </source>
</evidence>
<dbReference type="Proteomes" id="UP000054248">
    <property type="component" value="Unassembled WGS sequence"/>
</dbReference>
<dbReference type="GO" id="GO:0061630">
    <property type="term" value="F:ubiquitin protein ligase activity"/>
    <property type="evidence" value="ECO:0007669"/>
    <property type="project" value="UniProtKB-EC"/>
</dbReference>
<keyword evidence="12" id="KW-0833">Ubl conjugation pathway</keyword>
<feature type="domain" description="RING-type" evidence="20">
    <location>
        <begin position="283"/>
        <end position="321"/>
    </location>
</feature>
<dbReference type="PROSITE" id="PS00518">
    <property type="entry name" value="ZF_RING_1"/>
    <property type="match status" value="1"/>
</dbReference>
<comment type="pathway">
    <text evidence="3">Protein modification; protein ubiquitination.</text>
</comment>
<gene>
    <name evidence="21" type="ORF">M407DRAFT_29917</name>
</gene>
<keyword evidence="16" id="KW-0472">Membrane</keyword>
<evidence type="ECO:0000256" key="14">
    <source>
        <dbReference type="ARBA" id="ARBA00022927"/>
    </source>
</evidence>
<keyword evidence="11 19" id="KW-0863">Zinc-finger</keyword>
<dbReference type="GO" id="GO:0016562">
    <property type="term" value="P:protein import into peroxisome matrix, receptor recycling"/>
    <property type="evidence" value="ECO:0007669"/>
    <property type="project" value="UniProtKB-ARBA"/>
</dbReference>
<keyword evidence="17" id="KW-0576">Peroxisome</keyword>
<evidence type="ECO:0000256" key="15">
    <source>
        <dbReference type="ARBA" id="ARBA00022989"/>
    </source>
</evidence>
<dbReference type="STRING" id="1051891.A0A0C3KG50"/>
<organism evidence="21 22">
    <name type="scientific">Tulasnella calospora MUT 4182</name>
    <dbReference type="NCBI Taxonomy" id="1051891"/>
    <lineage>
        <taxon>Eukaryota</taxon>
        <taxon>Fungi</taxon>
        <taxon>Dikarya</taxon>
        <taxon>Basidiomycota</taxon>
        <taxon>Agaricomycotina</taxon>
        <taxon>Agaricomycetes</taxon>
        <taxon>Cantharellales</taxon>
        <taxon>Tulasnellaceae</taxon>
        <taxon>Tulasnella</taxon>
    </lineage>
</organism>
<dbReference type="GO" id="GO:0005778">
    <property type="term" value="C:peroxisomal membrane"/>
    <property type="evidence" value="ECO:0007669"/>
    <property type="project" value="UniProtKB-SubCell"/>
</dbReference>
<dbReference type="InterPro" id="IPR017907">
    <property type="entry name" value="Znf_RING_CS"/>
</dbReference>
<dbReference type="CDD" id="cd16527">
    <property type="entry name" value="RING-HC_PEX10"/>
    <property type="match status" value="1"/>
</dbReference>
<evidence type="ECO:0000256" key="1">
    <source>
        <dbReference type="ARBA" id="ARBA00000900"/>
    </source>
</evidence>
<dbReference type="PANTHER" id="PTHR23350:SF0">
    <property type="entry name" value="PEROXISOME BIOGENESIS FACTOR 10"/>
    <property type="match status" value="1"/>
</dbReference>
<dbReference type="InterPro" id="IPR025654">
    <property type="entry name" value="PEX2/10"/>
</dbReference>
<keyword evidence="10" id="KW-0479">Metal-binding</keyword>
<dbReference type="Pfam" id="PF13923">
    <property type="entry name" value="zf-C3HC4_2"/>
    <property type="match status" value="1"/>
</dbReference>
<keyword evidence="14" id="KW-0653">Protein transport</keyword>
<evidence type="ECO:0000256" key="8">
    <source>
        <dbReference type="ARBA" id="ARBA00022679"/>
    </source>
</evidence>
<dbReference type="InterPro" id="IPR013083">
    <property type="entry name" value="Znf_RING/FYVE/PHD"/>
</dbReference>
<evidence type="ECO:0000256" key="4">
    <source>
        <dbReference type="ARBA" id="ARBA00008704"/>
    </source>
</evidence>
<comment type="catalytic activity">
    <reaction evidence="1">
        <text>S-ubiquitinyl-[E2 ubiquitin-conjugating enzyme]-L-cysteine + [acceptor protein]-L-lysine = [E2 ubiquitin-conjugating enzyme]-L-cysteine + N(6)-ubiquitinyl-[acceptor protein]-L-lysine.</text>
        <dbReference type="EC" id="2.3.2.27"/>
    </reaction>
</comment>
<keyword evidence="6" id="KW-0813">Transport</keyword>
<reference evidence="22" key="2">
    <citation type="submission" date="2015-01" db="EMBL/GenBank/DDBJ databases">
        <title>Evolutionary Origins and Diversification of the Mycorrhizal Mutualists.</title>
        <authorList>
            <consortium name="DOE Joint Genome Institute"/>
            <consortium name="Mycorrhizal Genomics Consortium"/>
            <person name="Kohler A."/>
            <person name="Kuo A."/>
            <person name="Nagy L.G."/>
            <person name="Floudas D."/>
            <person name="Copeland A."/>
            <person name="Barry K.W."/>
            <person name="Cichocki N."/>
            <person name="Veneault-Fourrey C."/>
            <person name="LaButti K."/>
            <person name="Lindquist E.A."/>
            <person name="Lipzen A."/>
            <person name="Lundell T."/>
            <person name="Morin E."/>
            <person name="Murat C."/>
            <person name="Riley R."/>
            <person name="Ohm R."/>
            <person name="Sun H."/>
            <person name="Tunlid A."/>
            <person name="Henrissat B."/>
            <person name="Grigoriev I.V."/>
            <person name="Hibbett D.S."/>
            <person name="Martin F."/>
        </authorList>
    </citation>
    <scope>NUCLEOTIDE SEQUENCE [LARGE SCALE GENOMIC DNA]</scope>
    <source>
        <strain evidence="22">MUT 4182</strain>
    </source>
</reference>
<dbReference type="OrthoDB" id="6270329at2759"/>
<evidence type="ECO:0000256" key="19">
    <source>
        <dbReference type="PROSITE-ProRule" id="PRU00175"/>
    </source>
</evidence>
<evidence type="ECO:0000256" key="12">
    <source>
        <dbReference type="ARBA" id="ARBA00022786"/>
    </source>
</evidence>
<evidence type="ECO:0000259" key="20">
    <source>
        <dbReference type="PROSITE" id="PS50089"/>
    </source>
</evidence>
<sequence length="335" mass="37977">MSTSATLETPPSHAFPRATQPQIIRAHQKDFFHFVALREQVDNVLRSWLGTRWLLRWAPEIEVLTQLTYGYLSGVKNTQTLGEEYVDIWQYSSATRNLPATKLRTFLLLCSTLPRYLVSHLRRRLGNQGRVSRWLASLPNLVELVSEINLAAFYLFGTYYDFTKRLFRIRQVTTIPEDPLNPAPTYSFLGILLALRLLHRLYSFLKSVTEPAEEPAVISAEDEKAEQTNAAQPVMLDATSIKKVSIAVKQAESSTEVIDPESDPHTLLDVAKVPPNERAERKCPLCLEERTGSTSTECGHVFCWSCIVGWGREKAECPLCRQSLALNKLVPLYNL</sequence>
<accession>A0A0C3KG50</accession>
<dbReference type="SUPFAM" id="SSF57850">
    <property type="entry name" value="RING/U-box"/>
    <property type="match status" value="1"/>
</dbReference>
<reference evidence="21 22" key="1">
    <citation type="submission" date="2014-04" db="EMBL/GenBank/DDBJ databases">
        <authorList>
            <consortium name="DOE Joint Genome Institute"/>
            <person name="Kuo A."/>
            <person name="Girlanda M."/>
            <person name="Perotto S."/>
            <person name="Kohler A."/>
            <person name="Nagy L.G."/>
            <person name="Floudas D."/>
            <person name="Copeland A."/>
            <person name="Barry K.W."/>
            <person name="Cichocki N."/>
            <person name="Veneault-Fourrey C."/>
            <person name="LaButti K."/>
            <person name="Lindquist E.A."/>
            <person name="Lipzen A."/>
            <person name="Lundell T."/>
            <person name="Morin E."/>
            <person name="Murat C."/>
            <person name="Sun H."/>
            <person name="Tunlid A."/>
            <person name="Henrissat B."/>
            <person name="Grigoriev I.V."/>
            <person name="Hibbett D.S."/>
            <person name="Martin F."/>
            <person name="Nordberg H.P."/>
            <person name="Cantor M.N."/>
            <person name="Hua S.X."/>
        </authorList>
    </citation>
    <scope>NUCLEOTIDE SEQUENCE [LARGE SCALE GENOMIC DNA]</scope>
    <source>
        <strain evidence="21 22">MUT 4182</strain>
    </source>
</reference>
<evidence type="ECO:0000256" key="18">
    <source>
        <dbReference type="ARBA" id="ARBA00041230"/>
    </source>
</evidence>
<evidence type="ECO:0000256" key="3">
    <source>
        <dbReference type="ARBA" id="ARBA00004906"/>
    </source>
</evidence>
<evidence type="ECO:0000256" key="5">
    <source>
        <dbReference type="ARBA" id="ARBA00012483"/>
    </source>
</evidence>
<evidence type="ECO:0000256" key="7">
    <source>
        <dbReference type="ARBA" id="ARBA00022593"/>
    </source>
</evidence>
<evidence type="ECO:0000256" key="17">
    <source>
        <dbReference type="ARBA" id="ARBA00023140"/>
    </source>
</evidence>
<evidence type="ECO:0000256" key="2">
    <source>
        <dbReference type="ARBA" id="ARBA00004585"/>
    </source>
</evidence>
<evidence type="ECO:0000256" key="13">
    <source>
        <dbReference type="ARBA" id="ARBA00022833"/>
    </source>
</evidence>
<keyword evidence="22" id="KW-1185">Reference proteome</keyword>
<protein>
    <recommendedName>
        <fullName evidence="5">RING-type E3 ubiquitin transferase</fullName>
        <ecNumber evidence="5">2.3.2.27</ecNumber>
    </recommendedName>
    <alternativeName>
        <fullName evidence="18">Peroxin-10</fullName>
    </alternativeName>
</protein>
<dbReference type="GO" id="GO:0008270">
    <property type="term" value="F:zinc ion binding"/>
    <property type="evidence" value="ECO:0007669"/>
    <property type="project" value="UniProtKB-KW"/>
</dbReference>
<dbReference type="GO" id="GO:0016567">
    <property type="term" value="P:protein ubiquitination"/>
    <property type="evidence" value="ECO:0007669"/>
    <property type="project" value="UniProtKB-ARBA"/>
</dbReference>
<evidence type="ECO:0000256" key="9">
    <source>
        <dbReference type="ARBA" id="ARBA00022692"/>
    </source>
</evidence>
<keyword evidence="9" id="KW-0812">Transmembrane</keyword>
<dbReference type="InterPro" id="IPR006845">
    <property type="entry name" value="Pex_N"/>
</dbReference>
<dbReference type="Pfam" id="PF04757">
    <property type="entry name" value="Pex2_Pex12"/>
    <property type="match status" value="1"/>
</dbReference>